<dbReference type="Pfam" id="PF06683">
    <property type="entry name" value="DUF1184"/>
    <property type="match status" value="2"/>
</dbReference>
<dbReference type="InterPro" id="IPR009568">
    <property type="entry name" value="DUF1184"/>
</dbReference>
<dbReference type="AlphaFoldDB" id="A0A6D2KBF5"/>
<organism evidence="1 2">
    <name type="scientific">Microthlaspi erraticum</name>
    <dbReference type="NCBI Taxonomy" id="1685480"/>
    <lineage>
        <taxon>Eukaryota</taxon>
        <taxon>Viridiplantae</taxon>
        <taxon>Streptophyta</taxon>
        <taxon>Embryophyta</taxon>
        <taxon>Tracheophyta</taxon>
        <taxon>Spermatophyta</taxon>
        <taxon>Magnoliopsida</taxon>
        <taxon>eudicotyledons</taxon>
        <taxon>Gunneridae</taxon>
        <taxon>Pentapetalae</taxon>
        <taxon>rosids</taxon>
        <taxon>malvids</taxon>
        <taxon>Brassicales</taxon>
        <taxon>Brassicaceae</taxon>
        <taxon>Coluteocarpeae</taxon>
        <taxon>Microthlaspi</taxon>
    </lineage>
</organism>
<sequence length="448" mass="52108">MEESERSGILVRNTKLPPRRSYKYYPFETGSGSGKEEMKEEVVRLGVEYSLLVSETMFLLCDDIRTVLWFCATLWRCLTSKQTPEIQKLLLVMHHVYSDYIKPKNGVFHDDGNSVRWGLVSKAWKEFTDGVVVLYLLVSVLERNDYSYDDRVLSSAIAQYRSNVLKKLEDKLKDVSVSEAMNGFERERIESKASDIWRSLFDEGEALSKVMRRKILSDMFTPLLDNEIHNGMMALPRISHPYILGKDFAKDLLKEEIVKLGAEMCLFVAESMFLLCDDIRSMLWFCYKLWGDARKDRSPDSPVVERLLCVIHYVYSEHMIPKKGVYRTDGEESVQWRLINGTWKSFETGIRDVDKLVMNLRDREYGLTLKGREYTCRIEHALKKVAEELNPGKHVSEANGFVREAMESRILELWKSIFDKDAKKVVKIEMFGDLFLSVCTEPPPHYLY</sequence>
<gene>
    <name evidence="1" type="ORF">MERR_LOCUS41558</name>
</gene>
<comment type="caution">
    <text evidence="1">The sequence shown here is derived from an EMBL/GenBank/DDBJ whole genome shotgun (WGS) entry which is preliminary data.</text>
</comment>
<accession>A0A6D2KBF5</accession>
<dbReference type="OrthoDB" id="1072134at2759"/>
<protein>
    <submittedName>
        <fullName evidence="1">Uncharacterized protein</fullName>
    </submittedName>
</protein>
<dbReference type="EMBL" id="CACVBM020001573">
    <property type="protein sequence ID" value="CAA7054322.1"/>
    <property type="molecule type" value="Genomic_DNA"/>
</dbReference>
<dbReference type="Proteomes" id="UP000467841">
    <property type="component" value="Unassembled WGS sequence"/>
</dbReference>
<evidence type="ECO:0000313" key="2">
    <source>
        <dbReference type="Proteomes" id="UP000467841"/>
    </source>
</evidence>
<evidence type="ECO:0000313" key="1">
    <source>
        <dbReference type="EMBL" id="CAA7054322.1"/>
    </source>
</evidence>
<name>A0A6D2KBF5_9BRAS</name>
<proteinExistence type="predicted"/>
<keyword evidence="2" id="KW-1185">Reference proteome</keyword>
<reference evidence="1" key="1">
    <citation type="submission" date="2020-01" db="EMBL/GenBank/DDBJ databases">
        <authorList>
            <person name="Mishra B."/>
        </authorList>
    </citation>
    <scope>NUCLEOTIDE SEQUENCE [LARGE SCALE GENOMIC DNA]</scope>
</reference>